<organism evidence="2 3">
    <name type="scientific">Caenispirillum salinarum AK4</name>
    <dbReference type="NCBI Taxonomy" id="1238182"/>
    <lineage>
        <taxon>Bacteria</taxon>
        <taxon>Pseudomonadati</taxon>
        <taxon>Pseudomonadota</taxon>
        <taxon>Alphaproteobacteria</taxon>
        <taxon>Rhodospirillales</taxon>
        <taxon>Novispirillaceae</taxon>
        <taxon>Caenispirillum</taxon>
    </lineage>
</organism>
<dbReference type="OrthoDB" id="30295at2"/>
<accession>K9GS81</accession>
<protein>
    <recommendedName>
        <fullName evidence="1">DUF2249 domain-containing protein</fullName>
    </recommendedName>
</protein>
<dbReference type="RefSeq" id="WP_009542096.1">
    <property type="nucleotide sequence ID" value="NZ_ANHY01000019.1"/>
</dbReference>
<evidence type="ECO:0000259" key="1">
    <source>
        <dbReference type="Pfam" id="PF10006"/>
    </source>
</evidence>
<gene>
    <name evidence="2" type="ORF">C882_1440</name>
</gene>
<feature type="domain" description="DUF2249" evidence="1">
    <location>
        <begin position="27"/>
        <end position="93"/>
    </location>
</feature>
<reference evidence="2 3" key="1">
    <citation type="journal article" date="2013" name="Genome Announc.">
        <title>Draft Genome Sequence of an Alphaproteobacterium, Caenispirillum salinarum AK4(T), Isolated from a Solar Saltern.</title>
        <authorList>
            <person name="Khatri I."/>
            <person name="Singh A."/>
            <person name="Korpole S."/>
            <person name="Pinnaka A.K."/>
            <person name="Subramanian S."/>
        </authorList>
    </citation>
    <scope>NUCLEOTIDE SEQUENCE [LARGE SCALE GENOMIC DNA]</scope>
    <source>
        <strain evidence="2 3">AK4</strain>
    </source>
</reference>
<dbReference type="STRING" id="1238182.C882_1440"/>
<dbReference type="AlphaFoldDB" id="K9GS81"/>
<name>K9GS81_9PROT</name>
<evidence type="ECO:0000313" key="2">
    <source>
        <dbReference type="EMBL" id="EKV27594.1"/>
    </source>
</evidence>
<dbReference type="InterPro" id="IPR036868">
    <property type="entry name" value="TusA-like_sf"/>
</dbReference>
<dbReference type="eggNOG" id="COG4309">
    <property type="taxonomic scope" value="Bacteria"/>
</dbReference>
<dbReference type="SUPFAM" id="SSF64307">
    <property type="entry name" value="SirA-like"/>
    <property type="match status" value="1"/>
</dbReference>
<evidence type="ECO:0000313" key="3">
    <source>
        <dbReference type="Proteomes" id="UP000009881"/>
    </source>
</evidence>
<dbReference type="Pfam" id="PF10006">
    <property type="entry name" value="DUF2249"/>
    <property type="match status" value="2"/>
</dbReference>
<keyword evidence="3" id="KW-1185">Reference proteome</keyword>
<dbReference type="InterPro" id="IPR018720">
    <property type="entry name" value="DUF2249"/>
</dbReference>
<dbReference type="EMBL" id="ANHY01000019">
    <property type="protein sequence ID" value="EKV27594.1"/>
    <property type="molecule type" value="Genomic_DNA"/>
</dbReference>
<feature type="domain" description="DUF2249" evidence="1">
    <location>
        <begin position="126"/>
        <end position="188"/>
    </location>
</feature>
<dbReference type="Proteomes" id="UP000009881">
    <property type="component" value="Unassembled WGS sequence"/>
</dbReference>
<comment type="caution">
    <text evidence="2">The sequence shown here is derived from an EMBL/GenBank/DDBJ whole genome shotgun (WGS) entry which is preliminary data.</text>
</comment>
<proteinExistence type="predicted"/>
<sequence length="194" mass="20657">MTPVDASAATTPPSWVADVEADPVATVDAADLLAQGGDPLSTVLAAATPVPAGRGLVVVAPFDPVPLRDLLATHGFENFSRPVGDGRYRVTFLRVGGCRESVASEPAAPAQPPKRKFWMDADGLHLDARGLSAPGPMIEILRFIDGGAHDQPLMVHVPQFPVHLIPELEERGWTWDLLDETPGHVILRLMPGDA</sequence>